<dbReference type="EMBL" id="BJNN01000102">
    <property type="protein sequence ID" value="GEC64078.1"/>
    <property type="molecule type" value="Genomic_DNA"/>
</dbReference>
<keyword evidence="2" id="KW-0378">Hydrolase</keyword>
<dbReference type="Gene3D" id="3.20.20.190">
    <property type="entry name" value="Phosphatidylinositol (PI) phosphodiesterase"/>
    <property type="match status" value="1"/>
</dbReference>
<sequence length="758" mass="81846">MRSYCWYITMLAASFVTVAGMAWATPSSNPTSLRLDQLQVIGSHNSYHAGVNPGILAQVRQSAPDLAQLLEYAHPSLATQLDLGVRQLELDVYADSHGGRFANPHRPGHPEEKWPLLPNEAALMRQPGFKVMHIPDIDQHANCQPFKACLQEIHDWSRAHPGHVPVFVILEIEQSNDIPGATPVERFTPLMFDMLDSTIRSVFAPDELLTPDDVRGHEPTLATAIAAHGWPTLAGSRGRVVFLLDQRSNSLPYLKGHAALMGRVAFTNAPPDASDAAFTELNDGPASQVTTLVRRHLLVRTRADVNTVEARSGDTVRRDVMLASGAQIVSTDFPDGEPASWSGYRVGFPAGGPVRCNPVSAPSDCVSRLIDPTFRDGLHLQRVIMVMRHGIRSALSGQEPKTASPAGGWPRWEVAGGDLTPHGAAGMRANGRFARQWLDENGVVPAQGCPAPGILTVHANSEPRTISSAQAFANGFAPACAVTIMHLAPGVHDPIFSPLDADPDRFDMRAIVPQLPDAAQAFASHQDVLHILGQLVRCNNGLCNFITTPAHVEPNASNHGLNLSGSIREGSSIAEALMLAYLDGKPEIPDGKIRVDADLLGQLSVLHATMLDTIVRPPAIAEPQSRDLRRYLLRDLSDESGVGLRLYVGHDDTIAPLLGLMDTHIRAPGYAADEIPVGSALGFAVYGNDTGRTNIRVFFQSQRPEDLRTHPESAMPSVSFPVVPGCTGKAGLCTLDELRTIFQAEPVQDSPSSRTHIE</sequence>
<dbReference type="InterPro" id="IPR000560">
    <property type="entry name" value="His_Pase_clade-2"/>
</dbReference>
<dbReference type="CDD" id="cd07061">
    <property type="entry name" value="HP_HAP_like"/>
    <property type="match status" value="1"/>
</dbReference>
<keyword evidence="5" id="KW-1185">Reference proteome</keyword>
<comment type="caution">
    <text evidence="4">The sequence shown here is derived from an EMBL/GenBank/DDBJ whole genome shotgun (WGS) entry which is preliminary data.</text>
</comment>
<dbReference type="Proteomes" id="UP000319478">
    <property type="component" value="Unassembled WGS sequence"/>
</dbReference>
<evidence type="ECO:0008006" key="6">
    <source>
        <dbReference type="Google" id="ProtNLM"/>
    </source>
</evidence>
<dbReference type="InterPro" id="IPR032075">
    <property type="entry name" value="PI-PLC-C1"/>
</dbReference>
<feature type="chain" id="PRO_5047204347" description="Histidine-type phosphatase" evidence="3">
    <location>
        <begin position="25"/>
        <end position="758"/>
    </location>
</feature>
<reference evidence="4 5" key="1">
    <citation type="submission" date="2019-06" db="EMBL/GenBank/DDBJ databases">
        <title>Whole genome shotgun sequence of Komagataeibacter hansenii NBRC 14820.</title>
        <authorList>
            <person name="Hosoyama A."/>
            <person name="Uohara A."/>
            <person name="Ohji S."/>
            <person name="Ichikawa N."/>
        </authorList>
    </citation>
    <scope>NUCLEOTIDE SEQUENCE [LARGE SCALE GENOMIC DNA]</scope>
    <source>
        <strain evidence="4 5">NBRC 14820</strain>
    </source>
</reference>
<dbReference type="PANTHER" id="PTHR11567">
    <property type="entry name" value="ACID PHOSPHATASE-RELATED"/>
    <property type="match status" value="1"/>
</dbReference>
<comment type="similarity">
    <text evidence="1">Belongs to the histidine acid phosphatase family.</text>
</comment>
<dbReference type="SUPFAM" id="SSF51695">
    <property type="entry name" value="PLC-like phosphodiesterases"/>
    <property type="match status" value="1"/>
</dbReference>
<dbReference type="Pfam" id="PF16670">
    <property type="entry name" value="PI-PLC-C1"/>
    <property type="match status" value="1"/>
</dbReference>
<feature type="signal peptide" evidence="3">
    <location>
        <begin position="1"/>
        <end position="24"/>
    </location>
</feature>
<evidence type="ECO:0000256" key="3">
    <source>
        <dbReference type="SAM" id="SignalP"/>
    </source>
</evidence>
<dbReference type="Gene3D" id="3.40.50.1240">
    <property type="entry name" value="Phosphoglycerate mutase-like"/>
    <property type="match status" value="2"/>
</dbReference>
<dbReference type="Pfam" id="PF00328">
    <property type="entry name" value="His_Phos_2"/>
    <property type="match status" value="1"/>
</dbReference>
<dbReference type="InterPro" id="IPR050645">
    <property type="entry name" value="Histidine_acid_phosphatase"/>
</dbReference>
<proteinExistence type="inferred from homology"/>
<dbReference type="CDD" id="cd08589">
    <property type="entry name" value="PI-PLCc_SaPLC1_like"/>
    <property type="match status" value="1"/>
</dbReference>
<dbReference type="InterPro" id="IPR029033">
    <property type="entry name" value="His_PPase_superfam"/>
</dbReference>
<protein>
    <recommendedName>
        <fullName evidence="6">Histidine-type phosphatase</fullName>
    </recommendedName>
</protein>
<evidence type="ECO:0000313" key="5">
    <source>
        <dbReference type="Proteomes" id="UP000319478"/>
    </source>
</evidence>
<organism evidence="4 5">
    <name type="scientific">Novacetimonas hansenii</name>
    <name type="common">Komagataeibacter hansenii</name>
    <dbReference type="NCBI Taxonomy" id="436"/>
    <lineage>
        <taxon>Bacteria</taxon>
        <taxon>Pseudomonadati</taxon>
        <taxon>Pseudomonadota</taxon>
        <taxon>Alphaproteobacteria</taxon>
        <taxon>Acetobacterales</taxon>
        <taxon>Acetobacteraceae</taxon>
        <taxon>Novacetimonas</taxon>
    </lineage>
</organism>
<dbReference type="InterPro" id="IPR017946">
    <property type="entry name" value="PLC-like_Pdiesterase_TIM-brl"/>
</dbReference>
<keyword evidence="3" id="KW-0732">Signal</keyword>
<dbReference type="PANTHER" id="PTHR11567:SF110">
    <property type="entry name" value="2-PHOSPHOXYLOSE PHOSPHATASE 1"/>
    <property type="match status" value="1"/>
</dbReference>
<evidence type="ECO:0000313" key="4">
    <source>
        <dbReference type="EMBL" id="GEC64078.1"/>
    </source>
</evidence>
<accession>A0ABQ0SFM6</accession>
<gene>
    <name evidence="4" type="ORF">GHA01_19270</name>
</gene>
<name>A0ABQ0SFM6_NOVHA</name>
<evidence type="ECO:0000256" key="2">
    <source>
        <dbReference type="ARBA" id="ARBA00022801"/>
    </source>
</evidence>
<evidence type="ECO:0000256" key="1">
    <source>
        <dbReference type="ARBA" id="ARBA00005375"/>
    </source>
</evidence>
<dbReference type="SUPFAM" id="SSF53254">
    <property type="entry name" value="Phosphoglycerate mutase-like"/>
    <property type="match status" value="1"/>
</dbReference>